<name>A0ABR1XT14_9PEZI</name>
<evidence type="ECO:0008006" key="4">
    <source>
        <dbReference type="Google" id="ProtNLM"/>
    </source>
</evidence>
<proteinExistence type="predicted"/>
<feature type="compositionally biased region" description="Polar residues" evidence="1">
    <location>
        <begin position="150"/>
        <end position="161"/>
    </location>
</feature>
<accession>A0ABR1XT14</accession>
<protein>
    <recommendedName>
        <fullName evidence="4">Secreted protein</fullName>
    </recommendedName>
</protein>
<sequence>MAVVQMRRVSGRRVQGSKGARQPDGPVSALPSAVCCLLSAVCCLLSASSLVGRDAPASREHSFGAADDLKLKRARCPVAPRAKGGRCVSSTSTARPTSFISTPDTHSAADTKQVDGRHAPTSVCRPVLSPGGSARRPQGADPSQSHKLDTTPASRSTALAA</sequence>
<feature type="compositionally biased region" description="Basic and acidic residues" evidence="1">
    <location>
        <begin position="107"/>
        <end position="118"/>
    </location>
</feature>
<feature type="region of interest" description="Disordered" evidence="1">
    <location>
        <begin position="1"/>
        <end position="28"/>
    </location>
</feature>
<dbReference type="EMBL" id="JBBWUH010000005">
    <property type="protein sequence ID" value="KAK8166227.1"/>
    <property type="molecule type" value="Genomic_DNA"/>
</dbReference>
<comment type="caution">
    <text evidence="2">The sequence shown here is derived from an EMBL/GenBank/DDBJ whole genome shotgun (WGS) entry which is preliminary data.</text>
</comment>
<feature type="region of interest" description="Disordered" evidence="1">
    <location>
        <begin position="81"/>
        <end position="161"/>
    </location>
</feature>
<keyword evidence="3" id="KW-1185">Reference proteome</keyword>
<evidence type="ECO:0000313" key="2">
    <source>
        <dbReference type="EMBL" id="KAK8166227.1"/>
    </source>
</evidence>
<organism evidence="2 3">
    <name type="scientific">Phyllosticta citrichinensis</name>
    <dbReference type="NCBI Taxonomy" id="1130410"/>
    <lineage>
        <taxon>Eukaryota</taxon>
        <taxon>Fungi</taxon>
        <taxon>Dikarya</taxon>
        <taxon>Ascomycota</taxon>
        <taxon>Pezizomycotina</taxon>
        <taxon>Dothideomycetes</taxon>
        <taxon>Dothideomycetes incertae sedis</taxon>
        <taxon>Botryosphaeriales</taxon>
        <taxon>Phyllostictaceae</taxon>
        <taxon>Phyllosticta</taxon>
    </lineage>
</organism>
<reference evidence="2 3" key="1">
    <citation type="journal article" date="2022" name="G3 (Bethesda)">
        <title>Enemy or ally: a genomic approach to elucidate the lifestyle of Phyllosticta citrichinaensis.</title>
        <authorList>
            <person name="Buijs V.A."/>
            <person name="Groenewald J.Z."/>
            <person name="Haridas S."/>
            <person name="LaButti K.M."/>
            <person name="Lipzen A."/>
            <person name="Martin F.M."/>
            <person name="Barry K."/>
            <person name="Grigoriev I.V."/>
            <person name="Crous P.W."/>
            <person name="Seidl M.F."/>
        </authorList>
    </citation>
    <scope>NUCLEOTIDE SEQUENCE [LARGE SCALE GENOMIC DNA]</scope>
    <source>
        <strain evidence="2 3">CBS 129764</strain>
    </source>
</reference>
<gene>
    <name evidence="2" type="ORF">IWX90DRAFT_206211</name>
</gene>
<evidence type="ECO:0000256" key="1">
    <source>
        <dbReference type="SAM" id="MobiDB-lite"/>
    </source>
</evidence>
<evidence type="ECO:0000313" key="3">
    <source>
        <dbReference type="Proteomes" id="UP001456524"/>
    </source>
</evidence>
<feature type="compositionally biased region" description="Polar residues" evidence="1">
    <location>
        <begin position="88"/>
        <end position="106"/>
    </location>
</feature>
<dbReference type="Proteomes" id="UP001456524">
    <property type="component" value="Unassembled WGS sequence"/>
</dbReference>